<evidence type="ECO:0000256" key="12">
    <source>
        <dbReference type="SAM" id="MobiDB-lite"/>
    </source>
</evidence>
<feature type="compositionally biased region" description="Basic residues" evidence="12">
    <location>
        <begin position="11"/>
        <end position="23"/>
    </location>
</feature>
<evidence type="ECO:0000256" key="10">
    <source>
        <dbReference type="ARBA" id="ARBA00075773"/>
    </source>
</evidence>
<feature type="repeat" description="WD" evidence="11">
    <location>
        <begin position="425"/>
        <end position="466"/>
    </location>
</feature>
<evidence type="ECO:0000256" key="7">
    <source>
        <dbReference type="ARBA" id="ARBA00025767"/>
    </source>
</evidence>
<dbReference type="GO" id="GO:0006364">
    <property type="term" value="P:rRNA processing"/>
    <property type="evidence" value="ECO:0007669"/>
    <property type="project" value="UniProtKB-KW"/>
</dbReference>
<evidence type="ECO:0000256" key="11">
    <source>
        <dbReference type="PROSITE-ProRule" id="PRU00221"/>
    </source>
</evidence>
<dbReference type="GO" id="GO:0034388">
    <property type="term" value="C:Pwp2p-containing subcomplex of 90S preribosome"/>
    <property type="evidence" value="ECO:0007669"/>
    <property type="project" value="TreeGrafter"/>
</dbReference>
<evidence type="ECO:0000313" key="13">
    <source>
        <dbReference type="EMBL" id="KAI9553896.1"/>
    </source>
</evidence>
<keyword evidence="5" id="KW-0677">Repeat</keyword>
<keyword evidence="2" id="KW-0698">rRNA processing</keyword>
<name>A0AAD5KJN3_9CRUS</name>
<sequence>MESKKPNNSIKAKKIAGKLKIKTKGGPSKKKETVRGVGQKTKTIAAKKTKRKNQQQKNGRQEFQLDLKVLDGYDLPEIHDEEDEQQSKPKRFKNSRPEVLGVDYREMEEKRLEELLFGELLRKIDVGPQAVKSEKNKAIEKQKKKGKGKVGKQSQTKGPGEGEGSLPQDVYGNNLGISSVEGRKAAWVDEDDEALKCKSVPSMKETGLANEKGVSDRIYKKVLEQKFASIHGHTTPKWAQLVKKDEKKPKQGSSDEVEERDLTKTAADLLMKESVSLPQEILNFLRMSDINKETRAEGVLIKSVEFHKKQNVALVAGNSGVLSLFEIGGSSNAKIQSITFKQFPIHMAHFSPNGEEVIASSHATGNIQAYNLTNGRSVIIPHNKQMDKGSYKNFVISPDGKLIAYQGQFGYIHLMSARSKEWITSLKMNGEVNAVTFNPDGTKLYSHGEHGEVYVWDMNARACVHKFIDDGCITGTALAMSPTQQYLACGSSSGVVNLYNTSNLENKSIPKPDKVILNLVTRISGINFHPSSELVSIFSDAKENAVRLAHFPSMTVFKNFPVQKKETYRVTTMDFSPSGGYMAAGFNNGSAHLYRLNHYDQY</sequence>
<evidence type="ECO:0000256" key="4">
    <source>
        <dbReference type="ARBA" id="ARBA00022574"/>
    </source>
</evidence>
<dbReference type="InterPro" id="IPR045161">
    <property type="entry name" value="Utp18"/>
</dbReference>
<dbReference type="AlphaFoldDB" id="A0AAD5KJN3"/>
<evidence type="ECO:0000256" key="1">
    <source>
        <dbReference type="ARBA" id="ARBA00004604"/>
    </source>
</evidence>
<feature type="compositionally biased region" description="Basic and acidic residues" evidence="12">
    <location>
        <begin position="59"/>
        <end position="71"/>
    </location>
</feature>
<keyword evidence="14" id="KW-1185">Reference proteome</keyword>
<dbReference type="PROSITE" id="PS50082">
    <property type="entry name" value="WD_REPEATS_2"/>
    <property type="match status" value="1"/>
</dbReference>
<feature type="compositionally biased region" description="Basic residues" evidence="12">
    <location>
        <begin position="45"/>
        <end position="54"/>
    </location>
</feature>
<comment type="subcellular location">
    <subcellularLocation>
        <location evidence="1">Nucleus</location>
        <location evidence="1">Nucleolus</location>
    </subcellularLocation>
</comment>
<dbReference type="FunFam" id="2.130.10.10:FF:000121">
    <property type="entry name" value="U3 small nucleolar RNA-associated protein 18 homolog"/>
    <property type="match status" value="1"/>
</dbReference>
<dbReference type="GO" id="GO:0032040">
    <property type="term" value="C:small-subunit processome"/>
    <property type="evidence" value="ECO:0007669"/>
    <property type="project" value="TreeGrafter"/>
</dbReference>
<evidence type="ECO:0000256" key="9">
    <source>
        <dbReference type="ARBA" id="ARBA00074442"/>
    </source>
</evidence>
<protein>
    <recommendedName>
        <fullName evidence="9">U3 small nucleolar RNA-associated protein 18 homolog</fullName>
    </recommendedName>
    <alternativeName>
        <fullName evidence="10">WD repeat-containing protein 50</fullName>
    </alternativeName>
</protein>
<dbReference type="SUPFAM" id="SSF50978">
    <property type="entry name" value="WD40 repeat-like"/>
    <property type="match status" value="1"/>
</dbReference>
<evidence type="ECO:0000256" key="8">
    <source>
        <dbReference type="ARBA" id="ARBA00058527"/>
    </source>
</evidence>
<evidence type="ECO:0000256" key="5">
    <source>
        <dbReference type="ARBA" id="ARBA00022737"/>
    </source>
</evidence>
<dbReference type="PANTHER" id="PTHR18359">
    <property type="entry name" value="WD-REPEAT PROTEIN-RELATED"/>
    <property type="match status" value="1"/>
</dbReference>
<dbReference type="InterPro" id="IPR036322">
    <property type="entry name" value="WD40_repeat_dom_sf"/>
</dbReference>
<feature type="compositionally biased region" description="Basic and acidic residues" evidence="12">
    <location>
        <begin position="132"/>
        <end position="141"/>
    </location>
</feature>
<comment type="caution">
    <text evidence="13">The sequence shown here is derived from an EMBL/GenBank/DDBJ whole genome shotgun (WGS) entry which is preliminary data.</text>
</comment>
<keyword evidence="6" id="KW-0539">Nucleus</keyword>
<evidence type="ECO:0000256" key="2">
    <source>
        <dbReference type="ARBA" id="ARBA00022552"/>
    </source>
</evidence>
<dbReference type="Gene3D" id="2.130.10.10">
    <property type="entry name" value="YVTN repeat-like/Quinoprotein amine dehydrogenase"/>
    <property type="match status" value="1"/>
</dbReference>
<dbReference type="EMBL" id="WJBH02000008">
    <property type="protein sequence ID" value="KAI9553896.1"/>
    <property type="molecule type" value="Genomic_DNA"/>
</dbReference>
<keyword evidence="3" id="KW-0597">Phosphoprotein</keyword>
<feature type="region of interest" description="Disordered" evidence="12">
    <location>
        <begin position="128"/>
        <end position="175"/>
    </location>
</feature>
<accession>A0AAD5KJN3</accession>
<feature type="region of interest" description="Disordered" evidence="12">
    <location>
        <begin position="1"/>
        <end position="98"/>
    </location>
</feature>
<comment type="function">
    <text evidence="8">Part of the small subunit (SSU) processome, first precursor of the small eukaryotic ribosomal subunit. During the assembly of the SSU processome in the nucleolus, many ribosome biogenesis factors, an RNA chaperone and ribosomal proteins associate with the nascent pre-rRNA and work in concert to generate RNA folding, modifications, rearrangements and cleavage as well as targeted degradation of pre-ribosomal RNA by the RNA exosome. Involved in nucleolar processing of pre-18S ribosomal RNA.</text>
</comment>
<evidence type="ECO:0000256" key="3">
    <source>
        <dbReference type="ARBA" id="ARBA00022553"/>
    </source>
</evidence>
<proteinExistence type="inferred from homology"/>
<keyword evidence="4 11" id="KW-0853">WD repeat</keyword>
<gene>
    <name evidence="13" type="ORF">GHT06_019166</name>
</gene>
<dbReference type="Pfam" id="PF00400">
    <property type="entry name" value="WD40"/>
    <property type="match status" value="2"/>
</dbReference>
<dbReference type="Proteomes" id="UP000820818">
    <property type="component" value="Linkage Group LG8"/>
</dbReference>
<dbReference type="InterPro" id="IPR015943">
    <property type="entry name" value="WD40/YVTN_repeat-like_dom_sf"/>
</dbReference>
<dbReference type="InterPro" id="IPR001680">
    <property type="entry name" value="WD40_rpt"/>
</dbReference>
<feature type="region of interest" description="Disordered" evidence="12">
    <location>
        <begin position="239"/>
        <end position="260"/>
    </location>
</feature>
<dbReference type="PANTHER" id="PTHR18359:SF0">
    <property type="entry name" value="U3 SMALL NUCLEOLAR RNA-ASSOCIATED PROTEIN 18 HOMOLOG"/>
    <property type="match status" value="1"/>
</dbReference>
<comment type="similarity">
    <text evidence="7">Belongs to the WD repeat UTP18 family.</text>
</comment>
<evidence type="ECO:0000256" key="6">
    <source>
        <dbReference type="ARBA" id="ARBA00023242"/>
    </source>
</evidence>
<dbReference type="SMART" id="SM00320">
    <property type="entry name" value="WD40"/>
    <property type="match status" value="4"/>
</dbReference>
<evidence type="ECO:0000313" key="14">
    <source>
        <dbReference type="Proteomes" id="UP000820818"/>
    </source>
</evidence>
<reference evidence="13 14" key="1">
    <citation type="submission" date="2022-05" db="EMBL/GenBank/DDBJ databases">
        <title>A multi-omics perspective on studying reproductive biology in Daphnia sinensis.</title>
        <authorList>
            <person name="Jia J."/>
        </authorList>
    </citation>
    <scope>NUCLEOTIDE SEQUENCE [LARGE SCALE GENOMIC DNA]</scope>
    <source>
        <strain evidence="13 14">WSL</strain>
    </source>
</reference>
<organism evidence="13 14">
    <name type="scientific">Daphnia sinensis</name>
    <dbReference type="NCBI Taxonomy" id="1820382"/>
    <lineage>
        <taxon>Eukaryota</taxon>
        <taxon>Metazoa</taxon>
        <taxon>Ecdysozoa</taxon>
        <taxon>Arthropoda</taxon>
        <taxon>Crustacea</taxon>
        <taxon>Branchiopoda</taxon>
        <taxon>Diplostraca</taxon>
        <taxon>Cladocera</taxon>
        <taxon>Anomopoda</taxon>
        <taxon>Daphniidae</taxon>
        <taxon>Daphnia</taxon>
        <taxon>Daphnia similis group</taxon>
    </lineage>
</organism>